<dbReference type="EMBL" id="JADEYR010000002">
    <property type="protein sequence ID" value="MBE9403227.1"/>
    <property type="molecule type" value="Genomic_DNA"/>
</dbReference>
<accession>A0ABR9VYG6</accession>
<evidence type="ECO:0000313" key="1">
    <source>
        <dbReference type="EMBL" id="MBE9403227.1"/>
    </source>
</evidence>
<name>A0ABR9VYG6_9MICO</name>
<gene>
    <name evidence="1" type="ORF">IOE58_03120</name>
</gene>
<dbReference type="RefSeq" id="WP_193864983.1">
    <property type="nucleotide sequence ID" value="NZ_JADEYR010000002.1"/>
</dbReference>
<comment type="caution">
    <text evidence="1">The sequence shown here is derived from an EMBL/GenBank/DDBJ whole genome shotgun (WGS) entry which is preliminary data.</text>
</comment>
<dbReference type="InterPro" id="IPR029060">
    <property type="entry name" value="PIN-like_dom_sf"/>
</dbReference>
<protein>
    <recommendedName>
        <fullName evidence="3">PIN domain-containing protein</fullName>
    </recommendedName>
</protein>
<organism evidence="1 2">
    <name type="scientific">Brachybacterium epidermidis</name>
    <dbReference type="NCBI Taxonomy" id="2781983"/>
    <lineage>
        <taxon>Bacteria</taxon>
        <taxon>Bacillati</taxon>
        <taxon>Actinomycetota</taxon>
        <taxon>Actinomycetes</taxon>
        <taxon>Micrococcales</taxon>
        <taxon>Dermabacteraceae</taxon>
        <taxon>Brachybacterium</taxon>
    </lineage>
</organism>
<evidence type="ECO:0008006" key="3">
    <source>
        <dbReference type="Google" id="ProtNLM"/>
    </source>
</evidence>
<dbReference type="Proteomes" id="UP000644727">
    <property type="component" value="Unassembled WGS sequence"/>
</dbReference>
<reference evidence="1 2" key="1">
    <citation type="submission" date="2020-10" db="EMBL/GenBank/DDBJ databases">
        <title>Draft genome and description of Brachybacterium epidermidis sp nov.</title>
        <authorList>
            <person name="Boxberger M."/>
            <person name="La Scola B."/>
        </authorList>
    </citation>
    <scope>NUCLEOTIDE SEQUENCE [LARGE SCALE GENOMIC DNA]</scope>
    <source>
        <strain evidence="1 2">Marseille-Q2903</strain>
    </source>
</reference>
<dbReference type="SUPFAM" id="SSF88723">
    <property type="entry name" value="PIN domain-like"/>
    <property type="match status" value="1"/>
</dbReference>
<sequence>MAEIAIRALKQKASAVAAEARAGTGLLDPVALRSLDASHLATALELGDDVDGLATDDDRMAEAAQDLGITVLAPGSASQQV</sequence>
<proteinExistence type="predicted"/>
<keyword evidence="2" id="KW-1185">Reference proteome</keyword>
<evidence type="ECO:0000313" key="2">
    <source>
        <dbReference type="Proteomes" id="UP000644727"/>
    </source>
</evidence>
<dbReference type="Gene3D" id="3.40.50.1010">
    <property type="entry name" value="5'-nuclease"/>
    <property type="match status" value="1"/>
</dbReference>